<feature type="region of interest" description="Disordered" evidence="1">
    <location>
        <begin position="1"/>
        <end position="20"/>
    </location>
</feature>
<dbReference type="InterPro" id="IPR045394">
    <property type="entry name" value="Abhydrolase_dom"/>
</dbReference>
<feature type="domain" description="Alpha/beta hydrolase" evidence="2">
    <location>
        <begin position="61"/>
        <end position="483"/>
    </location>
</feature>
<protein>
    <recommendedName>
        <fullName evidence="2">Alpha/beta hydrolase domain-containing protein</fullName>
    </recommendedName>
</protein>
<sequence length="493" mass="53875">MATVGIAKSQGDISTVPADDQERSMNFSKHKKYSQIVAAGLILWAVPSFSNAQVPDATIRGPIETAPHPSLNSIYSASAIELADSGYIEEEYFIEGTANRYTSLEMENAEVTDVGHPYRTRLIVRRPESADDFNGVVVVEWLNVTGGADKDIDWWQSGHHLVRNGYAFVAVSAQQEGINTMQEWSPERYGTLDTTHDGMVSRDALSYDIFSAVGKAINRVGEATPAGRVDILGGLKAEQILATGHSQSASRLATYLNNIHPLEPIFDGVMVHGGGGRIRDDQDVKIFKIMAETDMPRRAATPQPNTETFHQWEVAGSSHVDVPFEMEWSRVRLLRDGLPLADAAPRNPGCSLPALSRVPFRDVMNAAFEHLVIWVNDDIAPPGADPLQVARMMPQLEFARDEYGNVLGGIRLAEHVVATAKNTGMNNGGSRFCGLYGSHQPFDQATLDGLYRSHGDYVNAVKAVVEQNLADGYILPFAAERTIREAEASSVGR</sequence>
<reference evidence="3" key="1">
    <citation type="submission" date="2018-05" db="EMBL/GenBank/DDBJ databases">
        <authorList>
            <person name="Lanie J.A."/>
            <person name="Ng W.-L."/>
            <person name="Kazmierczak K.M."/>
            <person name="Andrzejewski T.M."/>
            <person name="Davidsen T.M."/>
            <person name="Wayne K.J."/>
            <person name="Tettelin H."/>
            <person name="Glass J.I."/>
            <person name="Rusch D."/>
            <person name="Podicherti R."/>
            <person name="Tsui H.-C.T."/>
            <person name="Winkler M.E."/>
        </authorList>
    </citation>
    <scope>NUCLEOTIDE SEQUENCE</scope>
</reference>
<organism evidence="3">
    <name type="scientific">marine metagenome</name>
    <dbReference type="NCBI Taxonomy" id="408172"/>
    <lineage>
        <taxon>unclassified sequences</taxon>
        <taxon>metagenomes</taxon>
        <taxon>ecological metagenomes</taxon>
    </lineage>
</organism>
<proteinExistence type="predicted"/>
<gene>
    <name evidence="3" type="ORF">METZ01_LOCUS24277</name>
</gene>
<dbReference type="Pfam" id="PF20091">
    <property type="entry name" value="Abhydrolase_10"/>
    <property type="match status" value="1"/>
</dbReference>
<evidence type="ECO:0000259" key="2">
    <source>
        <dbReference type="Pfam" id="PF20091"/>
    </source>
</evidence>
<dbReference type="AlphaFoldDB" id="A0A381Q1D4"/>
<evidence type="ECO:0000313" key="3">
    <source>
        <dbReference type="EMBL" id="SUZ71423.1"/>
    </source>
</evidence>
<name>A0A381Q1D4_9ZZZZ</name>
<dbReference type="EMBL" id="UINC01001121">
    <property type="protein sequence ID" value="SUZ71423.1"/>
    <property type="molecule type" value="Genomic_DNA"/>
</dbReference>
<accession>A0A381Q1D4</accession>
<evidence type="ECO:0000256" key="1">
    <source>
        <dbReference type="SAM" id="MobiDB-lite"/>
    </source>
</evidence>